<comment type="caution">
    <text evidence="9">The sequence shown here is derived from an EMBL/GenBank/DDBJ whole genome shotgun (WGS) entry which is preliminary data.</text>
</comment>
<keyword evidence="1 5" id="KW-0699">rRNA-binding</keyword>
<dbReference type="RefSeq" id="WP_094449554.1">
    <property type="nucleotide sequence ID" value="NZ_NMVI01000005.1"/>
</dbReference>
<protein>
    <recommendedName>
        <fullName evidence="5">Large ribosomal subunit protein bL25</fullName>
    </recommendedName>
    <alternativeName>
        <fullName evidence="5">General stress protein CTC</fullName>
    </alternativeName>
</protein>
<evidence type="ECO:0000256" key="4">
    <source>
        <dbReference type="ARBA" id="ARBA00023274"/>
    </source>
</evidence>
<organism evidence="9 10">
    <name type="scientific">Parenemella sanctibonifatiensis</name>
    <dbReference type="NCBI Taxonomy" id="2016505"/>
    <lineage>
        <taxon>Bacteria</taxon>
        <taxon>Bacillati</taxon>
        <taxon>Actinomycetota</taxon>
        <taxon>Actinomycetes</taxon>
        <taxon>Propionibacteriales</taxon>
        <taxon>Propionibacteriaceae</taxon>
        <taxon>Parenemella</taxon>
    </lineage>
</organism>
<comment type="similarity">
    <text evidence="5">Belongs to the bacterial ribosomal protein bL25 family. CTC subfamily.</text>
</comment>
<reference evidence="9 10" key="1">
    <citation type="submission" date="2017-07" db="EMBL/GenBank/DDBJ databases">
        <title>Draft whole genome sequences of clinical Proprionibacteriaceae strains.</title>
        <authorList>
            <person name="Bernier A.-M."/>
            <person name="Bernard K."/>
            <person name="Domingo M.-C."/>
        </authorList>
    </citation>
    <scope>NUCLEOTIDE SEQUENCE [LARGE SCALE GENOMIC DNA]</scope>
    <source>
        <strain evidence="9 10">NML 160184</strain>
    </source>
</reference>
<name>A0A255EHK9_9ACTN</name>
<dbReference type="GO" id="GO:0008097">
    <property type="term" value="F:5S rRNA binding"/>
    <property type="evidence" value="ECO:0007669"/>
    <property type="project" value="InterPro"/>
</dbReference>
<evidence type="ECO:0000256" key="5">
    <source>
        <dbReference type="HAMAP-Rule" id="MF_01334"/>
    </source>
</evidence>
<sequence length="221" mass="23706">MAVDIIQLPATQRTEFGKGAARRIRRDDKVPAVVYGHGTEPLHITLPGHETQLALRNSNALVEVTVEGGNKTLALPKQVQRDPITGFLEHVDFIIVRRDEKVVVDVTLSFVGEAEPETLVSVDRNEISVEVPVIAIPESIEVSVEGLNVGDQIKAADLKLPADTVYQGEDDDLIVAVNAAPTADQLEEELAEAEAEAGIERDEPEADNGGEASGSEGDSED</sequence>
<feature type="domain" description="Large ribosomal subunit protein bL25 L25" evidence="7">
    <location>
        <begin position="8"/>
        <end position="93"/>
    </location>
</feature>
<evidence type="ECO:0000256" key="3">
    <source>
        <dbReference type="ARBA" id="ARBA00022980"/>
    </source>
</evidence>
<keyword evidence="4 5" id="KW-0687">Ribonucleoprotein</keyword>
<keyword evidence="3 5" id="KW-0689">Ribosomal protein</keyword>
<evidence type="ECO:0000256" key="1">
    <source>
        <dbReference type="ARBA" id="ARBA00022730"/>
    </source>
</evidence>
<dbReference type="SUPFAM" id="SSF50715">
    <property type="entry name" value="Ribosomal protein L25-like"/>
    <property type="match status" value="1"/>
</dbReference>
<keyword evidence="2 5" id="KW-0694">RNA-binding</keyword>
<evidence type="ECO:0000313" key="9">
    <source>
        <dbReference type="EMBL" id="OYN90461.1"/>
    </source>
</evidence>
<dbReference type="Gene3D" id="2.40.240.10">
    <property type="entry name" value="Ribosomal Protein L25, Chain P"/>
    <property type="match status" value="1"/>
</dbReference>
<feature type="compositionally biased region" description="Acidic residues" evidence="6">
    <location>
        <begin position="185"/>
        <end position="208"/>
    </location>
</feature>
<gene>
    <name evidence="5" type="primary">rplY</name>
    <name evidence="5" type="synonym">ctc</name>
    <name evidence="9" type="ORF">CGZ92_01105</name>
</gene>
<evidence type="ECO:0000256" key="6">
    <source>
        <dbReference type="SAM" id="MobiDB-lite"/>
    </source>
</evidence>
<dbReference type="HAMAP" id="MF_01334">
    <property type="entry name" value="Ribosomal_bL25_CTC"/>
    <property type="match status" value="1"/>
</dbReference>
<dbReference type="Gene3D" id="2.170.120.20">
    <property type="entry name" value="Ribosomal protein L25, beta domain"/>
    <property type="match status" value="1"/>
</dbReference>
<dbReference type="GO" id="GO:0022625">
    <property type="term" value="C:cytosolic large ribosomal subunit"/>
    <property type="evidence" value="ECO:0007669"/>
    <property type="project" value="TreeGrafter"/>
</dbReference>
<dbReference type="NCBIfam" id="TIGR00731">
    <property type="entry name" value="bL25_bact_ctc"/>
    <property type="match status" value="1"/>
</dbReference>
<comment type="function">
    <text evidence="5">This is one of the proteins that binds to the 5S RNA in the ribosome where it forms part of the central protuberance.</text>
</comment>
<dbReference type="EMBL" id="NMVI01000005">
    <property type="protein sequence ID" value="OYN90461.1"/>
    <property type="molecule type" value="Genomic_DNA"/>
</dbReference>
<feature type="domain" description="Large ribosomal subunit protein bL25 beta" evidence="8">
    <location>
        <begin position="101"/>
        <end position="179"/>
    </location>
</feature>
<feature type="region of interest" description="Disordered" evidence="6">
    <location>
        <begin position="184"/>
        <end position="221"/>
    </location>
</feature>
<dbReference type="InterPro" id="IPR001021">
    <property type="entry name" value="Ribosomal_bL25_long"/>
</dbReference>
<dbReference type="GO" id="GO:0006412">
    <property type="term" value="P:translation"/>
    <property type="evidence" value="ECO:0007669"/>
    <property type="project" value="UniProtKB-UniRule"/>
</dbReference>
<dbReference type="Pfam" id="PF14693">
    <property type="entry name" value="Ribosomal_TL5_C"/>
    <property type="match status" value="1"/>
</dbReference>
<dbReference type="Proteomes" id="UP000216533">
    <property type="component" value="Unassembled WGS sequence"/>
</dbReference>
<comment type="subunit">
    <text evidence="5">Part of the 50S ribosomal subunit; part of the 5S rRNA/L5/L18/L25 subcomplex. Contacts the 5S rRNA. Binds to the 5S rRNA independently of L5 and L18.</text>
</comment>
<dbReference type="InterPro" id="IPR020057">
    <property type="entry name" value="Ribosomal_bL25_b-dom"/>
</dbReference>
<proteinExistence type="inferred from homology"/>
<dbReference type="AlphaFoldDB" id="A0A255EHK9"/>
<dbReference type="InterPro" id="IPR020930">
    <property type="entry name" value="Ribosomal_uL5_bac-type"/>
</dbReference>
<dbReference type="Pfam" id="PF01386">
    <property type="entry name" value="Ribosomal_L25p"/>
    <property type="match status" value="1"/>
</dbReference>
<evidence type="ECO:0000256" key="2">
    <source>
        <dbReference type="ARBA" id="ARBA00022884"/>
    </source>
</evidence>
<feature type="compositionally biased region" description="Low complexity" evidence="6">
    <location>
        <begin position="209"/>
        <end position="221"/>
    </location>
</feature>
<dbReference type="InterPro" id="IPR020056">
    <property type="entry name" value="Rbsml_bL25/Gln-tRNA_synth_N"/>
</dbReference>
<dbReference type="NCBIfam" id="NF004131">
    <property type="entry name" value="PRK05618.2-1"/>
    <property type="match status" value="1"/>
</dbReference>
<accession>A0A255EHK9</accession>
<dbReference type="CDD" id="cd00495">
    <property type="entry name" value="Ribosomal_L25_TL5_CTC"/>
    <property type="match status" value="1"/>
</dbReference>
<dbReference type="GO" id="GO:0003735">
    <property type="term" value="F:structural constituent of ribosome"/>
    <property type="evidence" value="ECO:0007669"/>
    <property type="project" value="InterPro"/>
</dbReference>
<evidence type="ECO:0000259" key="8">
    <source>
        <dbReference type="Pfam" id="PF14693"/>
    </source>
</evidence>
<dbReference type="InterPro" id="IPR029751">
    <property type="entry name" value="Ribosomal_L25_dom"/>
</dbReference>
<dbReference type="InterPro" id="IPR037121">
    <property type="entry name" value="Ribosomal_bL25_C"/>
</dbReference>
<dbReference type="PANTHER" id="PTHR33284:SF1">
    <property type="entry name" value="RIBOSOMAL PROTEIN L25_GLN-TRNA SYNTHETASE, ANTI-CODON-BINDING DOMAIN-CONTAINING PROTEIN"/>
    <property type="match status" value="1"/>
</dbReference>
<evidence type="ECO:0000313" key="10">
    <source>
        <dbReference type="Proteomes" id="UP000216533"/>
    </source>
</evidence>
<evidence type="ECO:0000259" key="7">
    <source>
        <dbReference type="Pfam" id="PF01386"/>
    </source>
</evidence>
<dbReference type="PANTHER" id="PTHR33284">
    <property type="entry name" value="RIBOSOMAL PROTEIN L25/GLN-TRNA SYNTHETASE, ANTI-CODON-BINDING DOMAIN-CONTAINING PROTEIN"/>
    <property type="match status" value="1"/>
</dbReference>
<dbReference type="InterPro" id="IPR011035">
    <property type="entry name" value="Ribosomal_bL25/Gln-tRNA_synth"/>
</dbReference>